<evidence type="ECO:0000313" key="2">
    <source>
        <dbReference type="Proteomes" id="UP000312512"/>
    </source>
</evidence>
<evidence type="ECO:0000313" key="1">
    <source>
        <dbReference type="EMBL" id="KAB8186839.1"/>
    </source>
</evidence>
<sequence>MSAALAESAEEIADRLHDRDLDGARKLFDTLAVDDATVSRLVRQLAKTVTILAGMVVWGYALDVWANPRRDVDERAWRCGGCRMTASHYTTDRAATASAGKHVAEHHGGRLAVVSYLAEAYWDAVEAAEYGR</sequence>
<keyword evidence="2" id="KW-1185">Reference proteome</keyword>
<dbReference type="EMBL" id="VDLX02000028">
    <property type="protein sequence ID" value="KAB8186839.1"/>
    <property type="molecule type" value="Genomic_DNA"/>
</dbReference>
<comment type="caution">
    <text evidence="1">The sequence shown here is derived from an EMBL/GenBank/DDBJ whole genome shotgun (WGS) entry which is preliminary data.</text>
</comment>
<organism evidence="1 2">
    <name type="scientific">Nonomuraea phyllanthi</name>
    <dbReference type="NCBI Taxonomy" id="2219224"/>
    <lineage>
        <taxon>Bacteria</taxon>
        <taxon>Bacillati</taxon>
        <taxon>Actinomycetota</taxon>
        <taxon>Actinomycetes</taxon>
        <taxon>Streptosporangiales</taxon>
        <taxon>Streptosporangiaceae</taxon>
        <taxon>Nonomuraea</taxon>
    </lineage>
</organism>
<name>A0A5C4V5S4_9ACTN</name>
<protein>
    <submittedName>
        <fullName evidence="1">Uncharacterized protein</fullName>
    </submittedName>
</protein>
<dbReference type="AlphaFoldDB" id="A0A5C4V5S4"/>
<dbReference type="OrthoDB" id="9846018at2"/>
<dbReference type="Proteomes" id="UP000312512">
    <property type="component" value="Unassembled WGS sequence"/>
</dbReference>
<dbReference type="RefSeq" id="WP_139637503.1">
    <property type="nucleotide sequence ID" value="NZ_VDLX02000028.1"/>
</dbReference>
<reference evidence="1 2" key="1">
    <citation type="submission" date="2019-10" db="EMBL/GenBank/DDBJ databases">
        <title>Nonomuraea sp. nov., isolated from Phyllanthus amarus.</title>
        <authorList>
            <person name="Klykleung N."/>
            <person name="Tanasupawat S."/>
        </authorList>
    </citation>
    <scope>NUCLEOTIDE SEQUENCE [LARGE SCALE GENOMIC DNA]</scope>
    <source>
        <strain evidence="1 2">PA1-10</strain>
    </source>
</reference>
<proteinExistence type="predicted"/>
<accession>A0A5C4V5S4</accession>
<gene>
    <name evidence="1" type="ORF">FH608_045940</name>
</gene>